<dbReference type="OrthoDB" id="5859291at2759"/>
<dbReference type="SUPFAM" id="SSF52047">
    <property type="entry name" value="RNI-like"/>
    <property type="match status" value="1"/>
</dbReference>
<dbReference type="Proteomes" id="UP001152798">
    <property type="component" value="Chromosome 7"/>
</dbReference>
<accession>A0A9P0HQL4</accession>
<name>A0A9P0HQL4_NEZVI</name>
<gene>
    <name evidence="1" type="ORF">NEZAVI_LOCUS14984</name>
</gene>
<dbReference type="Gene3D" id="3.80.10.10">
    <property type="entry name" value="Ribonuclease Inhibitor"/>
    <property type="match status" value="1"/>
</dbReference>
<sequence>MNLFKNVVPLKTSKRSFWGALNAIFNRVSASRIALVGPDRACAEWLMRNGAFVRWKDQPGFVTHYNFLPLDPAEKHPYYIEEVSAVEASISYHGFDHFKGCDHILKIKFQKCWYIDNTCLKNLELLKNSLIHLEIDECGEITDQGLLHLSHLPNLMSLKIGKLDGVKKLQDCIKEINAKLPNCHIMPPSL</sequence>
<protein>
    <recommendedName>
        <fullName evidence="3">Mitochondrial ATP synthase regulatory component factor B</fullName>
    </recommendedName>
</protein>
<keyword evidence="2" id="KW-1185">Reference proteome</keyword>
<evidence type="ECO:0000313" key="2">
    <source>
        <dbReference type="Proteomes" id="UP001152798"/>
    </source>
</evidence>
<dbReference type="InterPro" id="IPR032675">
    <property type="entry name" value="LRR_dom_sf"/>
</dbReference>
<evidence type="ECO:0000313" key="1">
    <source>
        <dbReference type="EMBL" id="CAH1407203.1"/>
    </source>
</evidence>
<dbReference type="AlphaFoldDB" id="A0A9P0HQL4"/>
<proteinExistence type="predicted"/>
<reference evidence="1" key="1">
    <citation type="submission" date="2022-01" db="EMBL/GenBank/DDBJ databases">
        <authorList>
            <person name="King R."/>
        </authorList>
    </citation>
    <scope>NUCLEOTIDE SEQUENCE</scope>
</reference>
<organism evidence="1 2">
    <name type="scientific">Nezara viridula</name>
    <name type="common">Southern green stink bug</name>
    <name type="synonym">Cimex viridulus</name>
    <dbReference type="NCBI Taxonomy" id="85310"/>
    <lineage>
        <taxon>Eukaryota</taxon>
        <taxon>Metazoa</taxon>
        <taxon>Ecdysozoa</taxon>
        <taxon>Arthropoda</taxon>
        <taxon>Hexapoda</taxon>
        <taxon>Insecta</taxon>
        <taxon>Pterygota</taxon>
        <taxon>Neoptera</taxon>
        <taxon>Paraneoptera</taxon>
        <taxon>Hemiptera</taxon>
        <taxon>Heteroptera</taxon>
        <taxon>Panheteroptera</taxon>
        <taxon>Pentatomomorpha</taxon>
        <taxon>Pentatomoidea</taxon>
        <taxon>Pentatomidae</taxon>
        <taxon>Pentatominae</taxon>
        <taxon>Nezara</taxon>
    </lineage>
</organism>
<dbReference type="EMBL" id="OV725083">
    <property type="protein sequence ID" value="CAH1407203.1"/>
    <property type="molecule type" value="Genomic_DNA"/>
</dbReference>
<evidence type="ECO:0008006" key="3">
    <source>
        <dbReference type="Google" id="ProtNLM"/>
    </source>
</evidence>